<dbReference type="RefSeq" id="WP_289723643.1">
    <property type="nucleotide sequence ID" value="NZ_JAUDUY010000001.1"/>
</dbReference>
<gene>
    <name evidence="1" type="ORF">QU605_02300</name>
</gene>
<dbReference type="Proteomes" id="UP001174839">
    <property type="component" value="Unassembled WGS sequence"/>
</dbReference>
<accession>A0ABT7WBJ1</accession>
<dbReference type="Gene3D" id="1.10.3680.10">
    <property type="entry name" value="TerB-like"/>
    <property type="match status" value="1"/>
</dbReference>
<keyword evidence="2" id="KW-1185">Reference proteome</keyword>
<reference evidence="1" key="1">
    <citation type="submission" date="2023-06" db="EMBL/GenBank/DDBJ databases">
        <title>Robiginitalea aurantiacus sp. nov. and Algoriphagus sediminis sp. nov., isolated from coastal sediment.</title>
        <authorList>
            <person name="Zhou Z.Y."/>
            <person name="An J."/>
            <person name="Jia Y.W."/>
            <person name="Du Z.J."/>
        </authorList>
    </citation>
    <scope>NUCLEOTIDE SEQUENCE</scope>
    <source>
        <strain evidence="1">M39</strain>
    </source>
</reference>
<proteinExistence type="predicted"/>
<protein>
    <submittedName>
        <fullName evidence="1">TerB family tellurite resistance protein</fullName>
    </submittedName>
</protein>
<dbReference type="EMBL" id="JAUDUY010000001">
    <property type="protein sequence ID" value="MDM9630284.1"/>
    <property type="molecule type" value="Genomic_DNA"/>
</dbReference>
<sequence>MEFNQQEKLGVIKAIDQVIRTDDKIYEGESFFLAQLSKVVKFDRALFDQARNMTLDAAIEIIKGMPDSKKEVLAMMLNQAANADGRVQEEELRTIHNIFTLGGVDFENL</sequence>
<dbReference type="InterPro" id="IPR029024">
    <property type="entry name" value="TerB-like"/>
</dbReference>
<comment type="caution">
    <text evidence="1">The sequence shown here is derived from an EMBL/GenBank/DDBJ whole genome shotgun (WGS) entry which is preliminary data.</text>
</comment>
<dbReference type="SUPFAM" id="SSF158682">
    <property type="entry name" value="TerB-like"/>
    <property type="match status" value="1"/>
</dbReference>
<evidence type="ECO:0000313" key="1">
    <source>
        <dbReference type="EMBL" id="MDM9630284.1"/>
    </source>
</evidence>
<organism evidence="1 2">
    <name type="scientific">Robiginitalea aurantiaca</name>
    <dbReference type="NCBI Taxonomy" id="3056915"/>
    <lineage>
        <taxon>Bacteria</taxon>
        <taxon>Pseudomonadati</taxon>
        <taxon>Bacteroidota</taxon>
        <taxon>Flavobacteriia</taxon>
        <taxon>Flavobacteriales</taxon>
        <taxon>Flavobacteriaceae</taxon>
        <taxon>Robiginitalea</taxon>
    </lineage>
</organism>
<evidence type="ECO:0000313" key="2">
    <source>
        <dbReference type="Proteomes" id="UP001174839"/>
    </source>
</evidence>
<name>A0ABT7WBJ1_9FLAO</name>